<dbReference type="CDD" id="cd04685">
    <property type="entry name" value="NUDIX_Hydrolase"/>
    <property type="match status" value="1"/>
</dbReference>
<evidence type="ECO:0000256" key="3">
    <source>
        <dbReference type="ARBA" id="ARBA00022801"/>
    </source>
</evidence>
<dbReference type="Pfam" id="PF00293">
    <property type="entry name" value="NUDIX"/>
    <property type="match status" value="1"/>
</dbReference>
<reference evidence="7 8" key="1">
    <citation type="submission" date="2021-01" db="EMBL/GenBank/DDBJ databases">
        <title>Whole genome shotgun sequence of Asanoa iriomotensis NBRC 100142.</title>
        <authorList>
            <person name="Komaki H."/>
            <person name="Tamura T."/>
        </authorList>
    </citation>
    <scope>NUCLEOTIDE SEQUENCE [LARGE SCALE GENOMIC DNA]</scope>
    <source>
        <strain evidence="7 8">NBRC 100142</strain>
    </source>
</reference>
<gene>
    <name evidence="7" type="ORF">Air01nite_76610</name>
</gene>
<evidence type="ECO:0000256" key="1">
    <source>
        <dbReference type="ARBA" id="ARBA00001946"/>
    </source>
</evidence>
<dbReference type="Proteomes" id="UP000624325">
    <property type="component" value="Unassembled WGS sequence"/>
</dbReference>
<dbReference type="RefSeq" id="WP_203708380.1">
    <property type="nucleotide sequence ID" value="NZ_BAAALU010000041.1"/>
</dbReference>
<dbReference type="Gene3D" id="3.90.79.10">
    <property type="entry name" value="Nucleoside Triphosphate Pyrophosphohydrolase"/>
    <property type="match status" value="1"/>
</dbReference>
<sequence>MTDPRGEERRAARVLLLDGDFRVLLLRFAFAGRHVSEFGEYGWCAPGGGVEPGESLAEAAAREVGEELGLAVAPADLGPPVAYIAGFADLGWARGLFRDYFFVLRVAAFQPDTGGMLEGEAAFHAGHRWWAPAELVTPGETVIPYGLAGLVTELAAGRRPVHAVELPWHHGPADR</sequence>
<dbReference type="PANTHER" id="PTHR43046:SF12">
    <property type="entry name" value="GDP-MANNOSE MANNOSYL HYDROLASE"/>
    <property type="match status" value="1"/>
</dbReference>
<evidence type="ECO:0000313" key="7">
    <source>
        <dbReference type="EMBL" id="GIF61566.1"/>
    </source>
</evidence>
<evidence type="ECO:0000313" key="8">
    <source>
        <dbReference type="Proteomes" id="UP000624325"/>
    </source>
</evidence>
<evidence type="ECO:0000256" key="4">
    <source>
        <dbReference type="ARBA" id="ARBA00022842"/>
    </source>
</evidence>
<accession>A0ABQ4CFM2</accession>
<proteinExistence type="inferred from homology"/>
<comment type="similarity">
    <text evidence="2 5">Belongs to the Nudix hydrolase family.</text>
</comment>
<dbReference type="InterPro" id="IPR020084">
    <property type="entry name" value="NUDIX_hydrolase_CS"/>
</dbReference>
<dbReference type="InterPro" id="IPR000086">
    <property type="entry name" value="NUDIX_hydrolase_dom"/>
</dbReference>
<comment type="cofactor">
    <cofactor evidence="1">
        <name>Mg(2+)</name>
        <dbReference type="ChEBI" id="CHEBI:18420"/>
    </cofactor>
</comment>
<dbReference type="PANTHER" id="PTHR43046">
    <property type="entry name" value="GDP-MANNOSE MANNOSYL HYDROLASE"/>
    <property type="match status" value="1"/>
</dbReference>
<dbReference type="PROSITE" id="PS00893">
    <property type="entry name" value="NUDIX_BOX"/>
    <property type="match status" value="1"/>
</dbReference>
<evidence type="ECO:0000259" key="6">
    <source>
        <dbReference type="PROSITE" id="PS51462"/>
    </source>
</evidence>
<keyword evidence="8" id="KW-1185">Reference proteome</keyword>
<name>A0ABQ4CFM2_9ACTN</name>
<evidence type="ECO:0000256" key="2">
    <source>
        <dbReference type="ARBA" id="ARBA00005582"/>
    </source>
</evidence>
<protein>
    <submittedName>
        <fullName evidence="7">DNA mismatch repair protein MutT</fullName>
    </submittedName>
</protein>
<dbReference type="InterPro" id="IPR020476">
    <property type="entry name" value="Nudix_hydrolase"/>
</dbReference>
<keyword evidence="3 5" id="KW-0378">Hydrolase</keyword>
<dbReference type="PRINTS" id="PR00502">
    <property type="entry name" value="NUDIXFAMILY"/>
</dbReference>
<evidence type="ECO:0000256" key="5">
    <source>
        <dbReference type="RuleBase" id="RU003476"/>
    </source>
</evidence>
<comment type="caution">
    <text evidence="7">The sequence shown here is derived from an EMBL/GenBank/DDBJ whole genome shotgun (WGS) entry which is preliminary data.</text>
</comment>
<dbReference type="SUPFAM" id="SSF55811">
    <property type="entry name" value="Nudix"/>
    <property type="match status" value="1"/>
</dbReference>
<feature type="domain" description="Nudix hydrolase" evidence="6">
    <location>
        <begin position="7"/>
        <end position="155"/>
    </location>
</feature>
<organism evidence="7 8">
    <name type="scientific">Asanoa iriomotensis</name>
    <dbReference type="NCBI Taxonomy" id="234613"/>
    <lineage>
        <taxon>Bacteria</taxon>
        <taxon>Bacillati</taxon>
        <taxon>Actinomycetota</taxon>
        <taxon>Actinomycetes</taxon>
        <taxon>Micromonosporales</taxon>
        <taxon>Micromonosporaceae</taxon>
        <taxon>Asanoa</taxon>
    </lineage>
</organism>
<keyword evidence="4" id="KW-0460">Magnesium</keyword>
<dbReference type="PROSITE" id="PS51462">
    <property type="entry name" value="NUDIX"/>
    <property type="match status" value="1"/>
</dbReference>
<dbReference type="InterPro" id="IPR015797">
    <property type="entry name" value="NUDIX_hydrolase-like_dom_sf"/>
</dbReference>
<dbReference type="EMBL" id="BONC01000112">
    <property type="protein sequence ID" value="GIF61566.1"/>
    <property type="molecule type" value="Genomic_DNA"/>
</dbReference>